<feature type="region of interest" description="Disordered" evidence="1">
    <location>
        <begin position="205"/>
        <end position="318"/>
    </location>
</feature>
<name>A0A6J4I4N3_9PROT</name>
<protein>
    <submittedName>
        <fullName evidence="2">Uncharacterized protein</fullName>
    </submittedName>
</protein>
<feature type="compositionally biased region" description="Low complexity" evidence="1">
    <location>
        <begin position="58"/>
        <end position="73"/>
    </location>
</feature>
<feature type="non-terminal residue" evidence="2">
    <location>
        <position position="318"/>
    </location>
</feature>
<dbReference type="AlphaFoldDB" id="A0A6J4I4N3"/>
<accession>A0A6J4I4N3</accession>
<proteinExistence type="predicted"/>
<feature type="compositionally biased region" description="Basic and acidic residues" evidence="1">
    <location>
        <begin position="286"/>
        <end position="298"/>
    </location>
</feature>
<feature type="non-terminal residue" evidence="2">
    <location>
        <position position="1"/>
    </location>
</feature>
<feature type="compositionally biased region" description="Basic residues" evidence="1">
    <location>
        <begin position="86"/>
        <end position="104"/>
    </location>
</feature>
<sequence length="318" mass="35534">GRRALGGAGLARRRAHGRPGGRGRIRRHAHRRHRLPPSVAAASRRLPRRHRRRAVGHGLPRAGRLALRPARTGGLRRRGRLDPRPCVRRHGVRRARGRRRRRALRQPVPARARHRPFAVPDRIRRRLRGGGVVAPARRLRRRPSRRRRPAPAAHPLRADGGCRARRHHPGRRVQAHGLGPPRVQHLRGVAERRGHLRDAAAALRRHGDQRARVLQHPRPQPRDRLPDRRLVRAGLGRERAHRAPPVRPDRRLGEAGGTRPAGGAARPEHLGHVARRFGHPGPAGVRDVRAGQVPDRHRGGVPADHAPRVPAGGLQALL</sequence>
<feature type="compositionally biased region" description="Basic residues" evidence="1">
    <location>
        <begin position="163"/>
        <end position="174"/>
    </location>
</feature>
<evidence type="ECO:0000256" key="1">
    <source>
        <dbReference type="SAM" id="MobiDB-lite"/>
    </source>
</evidence>
<dbReference type="EMBL" id="CADCTG010000144">
    <property type="protein sequence ID" value="CAA9242401.1"/>
    <property type="molecule type" value="Genomic_DNA"/>
</dbReference>
<feature type="region of interest" description="Disordered" evidence="1">
    <location>
        <begin position="137"/>
        <end position="183"/>
    </location>
</feature>
<feature type="compositionally biased region" description="Basic residues" evidence="1">
    <location>
        <begin position="11"/>
        <end position="35"/>
    </location>
</feature>
<feature type="region of interest" description="Disordered" evidence="1">
    <location>
        <begin position="1"/>
        <end position="111"/>
    </location>
</feature>
<evidence type="ECO:0000313" key="2">
    <source>
        <dbReference type="EMBL" id="CAA9242401.1"/>
    </source>
</evidence>
<reference evidence="2" key="1">
    <citation type="submission" date="2020-02" db="EMBL/GenBank/DDBJ databases">
        <authorList>
            <person name="Meier V. D."/>
        </authorList>
    </citation>
    <scope>NUCLEOTIDE SEQUENCE</scope>
    <source>
        <strain evidence="2">AVDCRST_MAG08</strain>
    </source>
</reference>
<feature type="compositionally biased region" description="Basic residues" evidence="1">
    <location>
        <begin position="137"/>
        <end position="149"/>
    </location>
</feature>
<gene>
    <name evidence="2" type="ORF">AVDCRST_MAG08-1691</name>
</gene>
<organism evidence="2">
    <name type="scientific">uncultured Acetobacteraceae bacterium</name>
    <dbReference type="NCBI Taxonomy" id="169975"/>
    <lineage>
        <taxon>Bacteria</taxon>
        <taxon>Pseudomonadati</taxon>
        <taxon>Pseudomonadota</taxon>
        <taxon>Alphaproteobacteria</taxon>
        <taxon>Acetobacterales</taxon>
        <taxon>Acetobacteraceae</taxon>
        <taxon>environmental samples</taxon>
    </lineage>
</organism>
<feature type="compositionally biased region" description="Basic residues" evidence="1">
    <location>
        <begin position="45"/>
        <end position="55"/>
    </location>
</feature>
<feature type="compositionally biased region" description="Basic and acidic residues" evidence="1">
    <location>
        <begin position="220"/>
        <end position="238"/>
    </location>
</feature>